<sequence>FRANDFLRLPCEISLQSRAASSASLPGSEESRELSKLIHPLSLGQFTSSYFEDEWLLAPHSSSSSSAPSGQLAAWVSSSFQLQDLQRLLVSGLVTGSPSASSAASREQLIMELKGNGAGRQSSETGEEPYEALAVAQEAFASGRSVVVRGLEALPSGRVARIGASLSSSFGLPVQASAQLEAPGAAALGWTCCPWPRFLLQTSGHRTCQLASARNWGLLPDAAGSKTTPSPFVVSLQTGDVLFVPSFVPLHMDGVLGSEPVMHMSFDIRQDSFTWSSLISLVCRRLLVKRQGQMPPPRGSENWRFAAASGADGLDHALLEEAVRLPALGGCRSRSAPLPGDGFVSDAFAGFFTAVLQHSTWVGVEDVPIDLPAGWLEAVQGQLAQLLQKLRRQGHLEKTADLCLAGSSSSASSGSEQALMAEAVSVRGLVELAAAAEEGQLREASMWGLSRQASFSSLARARQSLAEGLIGCTLQRADGLRPLLSPLADGAAVLHLGSPGARRAYGVVPREVVQPAVRSNRSMSGGQASRSLDAFSDVPEDFELPVGSLEKGKKYFKKYCAQCHSIYPDNRITRAGQTQLGPTMFNVYGRASGLEEIQNKQANDRCEGILWLDGPLMNYMKNPRVMAQGRIQMNFRGIQDFQTRVDIVHYLRSLDWSNQEVMNPPEKPSSFAPARWLQAVKEGK</sequence>
<keyword evidence="11" id="KW-1185">Reference proteome</keyword>
<dbReference type="EMBL" id="CAJNNV010031883">
    <property type="protein sequence ID" value="CAE8638187.1"/>
    <property type="molecule type" value="Genomic_DNA"/>
</dbReference>
<dbReference type="Proteomes" id="UP000654075">
    <property type="component" value="Unassembled WGS sequence"/>
</dbReference>
<evidence type="ECO:0000313" key="10">
    <source>
        <dbReference type="EMBL" id="CAE8638187.1"/>
    </source>
</evidence>
<dbReference type="GO" id="GO:0020037">
    <property type="term" value="F:heme binding"/>
    <property type="evidence" value="ECO:0007669"/>
    <property type="project" value="InterPro"/>
</dbReference>
<comment type="subcellular location">
    <subcellularLocation>
        <location evidence="1">Mitochondrion intermembrane space</location>
    </subcellularLocation>
</comment>
<keyword evidence="5 8" id="KW-0479">Metal-binding</keyword>
<dbReference type="InterPro" id="IPR009056">
    <property type="entry name" value="Cyt_c-like_dom"/>
</dbReference>
<dbReference type="InterPro" id="IPR002327">
    <property type="entry name" value="Cyt_c_1A/1B"/>
</dbReference>
<name>A0A813HJ12_POLGL</name>
<dbReference type="InterPro" id="IPR036909">
    <property type="entry name" value="Cyt_c-like_dom_sf"/>
</dbReference>
<dbReference type="GO" id="GO:0046872">
    <property type="term" value="F:metal ion binding"/>
    <property type="evidence" value="ECO:0007669"/>
    <property type="project" value="UniProtKB-KW"/>
</dbReference>
<evidence type="ECO:0000256" key="3">
    <source>
        <dbReference type="ARBA" id="ARBA00022448"/>
    </source>
</evidence>
<protein>
    <recommendedName>
        <fullName evidence="9">Cytochrome c domain-containing protein</fullName>
    </recommendedName>
</protein>
<dbReference type="SUPFAM" id="SSF51197">
    <property type="entry name" value="Clavaminate synthase-like"/>
    <property type="match status" value="1"/>
</dbReference>
<evidence type="ECO:0000259" key="9">
    <source>
        <dbReference type="PROSITE" id="PS51007"/>
    </source>
</evidence>
<evidence type="ECO:0000256" key="5">
    <source>
        <dbReference type="ARBA" id="ARBA00022723"/>
    </source>
</evidence>
<comment type="similarity">
    <text evidence="2">Belongs to the cytochrome c family.</text>
</comment>
<evidence type="ECO:0000256" key="2">
    <source>
        <dbReference type="ARBA" id="ARBA00006488"/>
    </source>
</evidence>
<evidence type="ECO:0000256" key="4">
    <source>
        <dbReference type="ARBA" id="ARBA00022617"/>
    </source>
</evidence>
<keyword evidence="3" id="KW-0813">Transport</keyword>
<evidence type="ECO:0000313" key="11">
    <source>
        <dbReference type="Proteomes" id="UP000654075"/>
    </source>
</evidence>
<accession>A0A813HJ12</accession>
<comment type="caution">
    <text evidence="10">The sequence shown here is derived from an EMBL/GenBank/DDBJ whole genome shotgun (WGS) entry which is preliminary data.</text>
</comment>
<dbReference type="AlphaFoldDB" id="A0A813HJ12"/>
<dbReference type="PANTHER" id="PTHR11961">
    <property type="entry name" value="CYTOCHROME C"/>
    <property type="match status" value="1"/>
</dbReference>
<dbReference type="Gene3D" id="2.60.120.650">
    <property type="entry name" value="Cupin"/>
    <property type="match status" value="1"/>
</dbReference>
<gene>
    <name evidence="10" type="ORF">PGLA1383_LOCUS53425</name>
</gene>
<feature type="domain" description="Cytochrome c" evidence="9">
    <location>
        <begin position="547"/>
        <end position="655"/>
    </location>
</feature>
<reference evidence="10" key="1">
    <citation type="submission" date="2021-02" db="EMBL/GenBank/DDBJ databases">
        <authorList>
            <person name="Dougan E. K."/>
            <person name="Rhodes N."/>
            <person name="Thang M."/>
            <person name="Chan C."/>
        </authorList>
    </citation>
    <scope>NUCLEOTIDE SEQUENCE</scope>
</reference>
<dbReference type="SUPFAM" id="SSF46626">
    <property type="entry name" value="Cytochrome c"/>
    <property type="match status" value="1"/>
</dbReference>
<dbReference type="GO" id="GO:0005758">
    <property type="term" value="C:mitochondrial intermembrane space"/>
    <property type="evidence" value="ECO:0007669"/>
    <property type="project" value="UniProtKB-SubCell"/>
</dbReference>
<evidence type="ECO:0000256" key="6">
    <source>
        <dbReference type="ARBA" id="ARBA00022982"/>
    </source>
</evidence>
<proteinExistence type="inferred from homology"/>
<evidence type="ECO:0000256" key="8">
    <source>
        <dbReference type="PROSITE-ProRule" id="PRU00433"/>
    </source>
</evidence>
<organism evidence="10 11">
    <name type="scientific">Polarella glacialis</name>
    <name type="common">Dinoflagellate</name>
    <dbReference type="NCBI Taxonomy" id="89957"/>
    <lineage>
        <taxon>Eukaryota</taxon>
        <taxon>Sar</taxon>
        <taxon>Alveolata</taxon>
        <taxon>Dinophyceae</taxon>
        <taxon>Suessiales</taxon>
        <taxon>Suessiaceae</taxon>
        <taxon>Polarella</taxon>
    </lineage>
</organism>
<keyword evidence="4 8" id="KW-0349">Heme</keyword>
<dbReference type="GO" id="GO:0009055">
    <property type="term" value="F:electron transfer activity"/>
    <property type="evidence" value="ECO:0007669"/>
    <property type="project" value="InterPro"/>
</dbReference>
<dbReference type="PROSITE" id="PS51007">
    <property type="entry name" value="CYTC"/>
    <property type="match status" value="1"/>
</dbReference>
<dbReference type="Gene3D" id="1.10.760.10">
    <property type="entry name" value="Cytochrome c-like domain"/>
    <property type="match status" value="1"/>
</dbReference>
<feature type="non-terminal residue" evidence="10">
    <location>
        <position position="1"/>
    </location>
</feature>
<evidence type="ECO:0000256" key="7">
    <source>
        <dbReference type="ARBA" id="ARBA00023004"/>
    </source>
</evidence>
<keyword evidence="7 8" id="KW-0408">Iron</keyword>
<keyword evidence="6" id="KW-0249">Electron transport</keyword>
<evidence type="ECO:0000256" key="1">
    <source>
        <dbReference type="ARBA" id="ARBA00004569"/>
    </source>
</evidence>